<name>A0ABT3L7E6_9CYAN</name>
<dbReference type="CDD" id="cd00082">
    <property type="entry name" value="HisKA"/>
    <property type="match status" value="1"/>
</dbReference>
<dbReference type="PANTHER" id="PTHR43642:SF1">
    <property type="entry name" value="HYBRID SIGNAL TRANSDUCTION HISTIDINE KINASE G"/>
    <property type="match status" value="1"/>
</dbReference>
<dbReference type="SMART" id="SM00387">
    <property type="entry name" value="HATPase_c"/>
    <property type="match status" value="1"/>
</dbReference>
<dbReference type="PROSITE" id="PS00108">
    <property type="entry name" value="PROTEIN_KINASE_ST"/>
    <property type="match status" value="1"/>
</dbReference>
<evidence type="ECO:0000313" key="10">
    <source>
        <dbReference type="Proteomes" id="UP001526426"/>
    </source>
</evidence>
<keyword evidence="4" id="KW-0418">Kinase</keyword>
<evidence type="ECO:0000256" key="1">
    <source>
        <dbReference type="ARBA" id="ARBA00000085"/>
    </source>
</evidence>
<dbReference type="Gene3D" id="3.30.450.40">
    <property type="match status" value="1"/>
</dbReference>
<dbReference type="Proteomes" id="UP001526426">
    <property type="component" value="Unassembled WGS sequence"/>
</dbReference>
<dbReference type="Pfam" id="PF13191">
    <property type="entry name" value="AAA_16"/>
    <property type="match status" value="1"/>
</dbReference>
<dbReference type="Pfam" id="PF25503">
    <property type="entry name" value="TPR_CHK1"/>
    <property type="match status" value="1"/>
</dbReference>
<reference evidence="9 10" key="1">
    <citation type="submission" date="2021-08" db="EMBL/GenBank/DDBJ databases">
        <title>Draft genome sequence of Spirulina subsalsa with high tolerance to salinity and hype-accumulation of phycocyanin.</title>
        <authorList>
            <person name="Pei H."/>
            <person name="Jiang L."/>
        </authorList>
    </citation>
    <scope>NUCLEOTIDE SEQUENCE [LARGE SCALE GENOMIC DNA]</scope>
    <source>
        <strain evidence="9 10">FACHB-351</strain>
    </source>
</reference>
<keyword evidence="5" id="KW-0902">Two-component regulatory system</keyword>
<dbReference type="InterPro" id="IPR053159">
    <property type="entry name" value="Hybrid_Histidine_Kinase"/>
</dbReference>
<feature type="domain" description="Histidine kinase" evidence="8">
    <location>
        <begin position="1739"/>
        <end position="1843"/>
    </location>
</feature>
<dbReference type="InterPro" id="IPR027417">
    <property type="entry name" value="P-loop_NTPase"/>
</dbReference>
<dbReference type="InterPro" id="IPR029016">
    <property type="entry name" value="GAF-like_dom_sf"/>
</dbReference>
<dbReference type="InterPro" id="IPR036097">
    <property type="entry name" value="HisK_dim/P_sf"/>
</dbReference>
<dbReference type="Pfam" id="PF01590">
    <property type="entry name" value="GAF"/>
    <property type="match status" value="1"/>
</dbReference>
<dbReference type="SUPFAM" id="SSF56112">
    <property type="entry name" value="Protein kinase-like (PK-like)"/>
    <property type="match status" value="1"/>
</dbReference>
<evidence type="ECO:0000259" key="7">
    <source>
        <dbReference type="PROSITE" id="PS50011"/>
    </source>
</evidence>
<dbReference type="InterPro" id="IPR004358">
    <property type="entry name" value="Sig_transdc_His_kin-like_C"/>
</dbReference>
<dbReference type="SUPFAM" id="SSF55874">
    <property type="entry name" value="ATPase domain of HSP90 chaperone/DNA topoisomerase II/histidine kinase"/>
    <property type="match status" value="1"/>
</dbReference>
<comment type="caution">
    <text evidence="9">The sequence shown here is derived from an EMBL/GenBank/DDBJ whole genome shotgun (WGS) entry which is preliminary data.</text>
</comment>
<dbReference type="Pfam" id="PF00069">
    <property type="entry name" value="Pkinase"/>
    <property type="match status" value="1"/>
</dbReference>
<dbReference type="RefSeq" id="WP_265265287.1">
    <property type="nucleotide sequence ID" value="NZ_JAIHOM010000071.1"/>
</dbReference>
<evidence type="ECO:0000256" key="6">
    <source>
        <dbReference type="SAM" id="Coils"/>
    </source>
</evidence>
<evidence type="ECO:0000256" key="3">
    <source>
        <dbReference type="ARBA" id="ARBA00022553"/>
    </source>
</evidence>
<dbReference type="EC" id="2.7.13.3" evidence="2"/>
<dbReference type="PRINTS" id="PR00344">
    <property type="entry name" value="BCTRLSENSOR"/>
</dbReference>
<evidence type="ECO:0000313" key="9">
    <source>
        <dbReference type="EMBL" id="MCW6037432.1"/>
    </source>
</evidence>
<comment type="catalytic activity">
    <reaction evidence="1">
        <text>ATP + protein L-histidine = ADP + protein N-phospho-L-histidine.</text>
        <dbReference type="EC" id="2.7.13.3"/>
    </reaction>
</comment>
<keyword evidence="6" id="KW-0175">Coiled coil</keyword>
<dbReference type="InterPro" id="IPR041664">
    <property type="entry name" value="AAA_16"/>
</dbReference>
<dbReference type="SMART" id="SM00065">
    <property type="entry name" value="GAF"/>
    <property type="match status" value="1"/>
</dbReference>
<dbReference type="PROSITE" id="PS50109">
    <property type="entry name" value="HIS_KIN"/>
    <property type="match status" value="1"/>
</dbReference>
<keyword evidence="3" id="KW-0597">Phosphoprotein</keyword>
<dbReference type="InterPro" id="IPR000719">
    <property type="entry name" value="Prot_kinase_dom"/>
</dbReference>
<dbReference type="Pfam" id="PF02518">
    <property type="entry name" value="HATPase_c"/>
    <property type="match status" value="1"/>
</dbReference>
<keyword evidence="4" id="KW-0808">Transferase</keyword>
<protein>
    <recommendedName>
        <fullName evidence="2">histidine kinase</fullName>
        <ecNumber evidence="2">2.7.13.3</ecNumber>
    </recommendedName>
</protein>
<dbReference type="InterPro" id="IPR003594">
    <property type="entry name" value="HATPase_dom"/>
</dbReference>
<dbReference type="SUPFAM" id="SSF47384">
    <property type="entry name" value="Homodimeric domain of signal transducing histidine kinase"/>
    <property type="match status" value="1"/>
</dbReference>
<dbReference type="InterPro" id="IPR003661">
    <property type="entry name" value="HisK_dim/P_dom"/>
</dbReference>
<evidence type="ECO:0000256" key="4">
    <source>
        <dbReference type="ARBA" id="ARBA00022777"/>
    </source>
</evidence>
<proteinExistence type="predicted"/>
<dbReference type="SMART" id="SM00220">
    <property type="entry name" value="S_TKc"/>
    <property type="match status" value="1"/>
</dbReference>
<sequence length="1843" mass="208407">MQYKTLTNYTITSELNVGTKNLIYRGYRNRDQVPVIIKVPKEEYPSLRDIAKLKHEYETMQGLTLNHVVQPLGLEKYNHGLALILEDFGGQSLYDVISRQGPLSLEVFLPIAIAITNSLSEIHQHRIIHKDIKPSNVIVNLATQEVKITDFGISSLLSSENQGLSTPNSLEGTLAYLSPEQTGRMNRVIDYRTDFYSLGITFYEILTGELPFDSIDPIELIHAHLAKEPPHPSTINPHIPTVVANIILKLLAKNAEDRYQTAVALKQDLLKCWQQWEEKQQIEDFAIAQHNLSDQFQIPQKLYGRESEVKTLLEAFEIASFGHTELMLVSGYSGIGKSSLVHEVHKPIVKRKGFFISGKFDQFKRNIPYASLIEAFQELVQQLLTESDEKIAEWKQKILKALGQNGQVIIDVIPEVELIIGPQSPVPHLGPTESQNRFNLVFQKFIAVFSQAEHPLVIFLDDLQWADSPSLKFINLLMTNPESRYLLIIGAYRDNEVTSSHPLMLTIQAIKESEVTVKTIEVKPLNLDTSNQLIADTLGCSPHKTLDLSQLCQTKTNGNPFFLNQLLKSLHSEKLFQFDYINGQWTWDLAAIRQCEITQNVVDLMINKLKKLPPITQESLKLASCIGNRFSLRILATVSEQSLSEVANSLWDALQEGFIVPSSDAYKIPLLWKQQEEIETIPVDYRFLHDRVQQAAYTLIPESEKAITHLKMGRLLLKEVTNIQEDEQLFDIVNHLNAGVALIEQDPEKHNLAYLNLLAGRKAKDSTAYEPALKYFTSGLTYLGDKAWEIDYNLAFQLYQERSECEYLCGNFEVAEHLFDLIFTEAKTSLEKAKIQIVRLALYDITGKFVENICLASQTLTVFGLNVPTSGDSIATAFEAELSIYRDNLAKHNIPDLALIPDNTNPEIEVCMKVLMNMTGPAYFTNQDLLALITLKMVNLSIEHGNSEASAHGYAFWGIVAGSRLLEYDDGYEFGQLALKMNEKFHTANLTCKVFNLVAGLISHWRKPMKNNVPILRQGYQDGVNTGDVYTSYISYHVILQRILMGHDFNSILEESDKYLEFLRQSKNHVFIGVQQTYQQVIRNLQDLTREQASLSDENFDEMACVQMWMDNQFLPGVAMYNIFKMQLLYLYGSYPEALVFAKASCNTVVFVSGIPNQVEHNFYYSLTLAQLYPTASLSEQKQYFDQLKQNQKMLKIWADNCPENFAHKYLLVAAEQARIEGDIQKALVLYEEAINSAQINEFVQCEALANELAARFWLQQENQKFAKLYMTEAYYGYTRWQATRKVKELDQNHRHLINKVVTTPLYKKTLVTSSNSSTEIDSGSSLDFATIMKASQALAGEIILERLLTKLMEMVLENTGSTIGYLLLNQSPETEINHLEDFLIEASVSVTHKKVAVLQSLDIGKKLPKSIINYVLRTHQSLVLDDATKDHKYAGDPYFQICPPKSILCTPLLNQGKLTGIIYLENNLTASAFTYDRIGVVQLLSGQAAISIDNARLYDNLEKKVTQRTQELQKALDELQASQQQLIQSEKMAALGQLVAGVAHEINTPLGAILASSENTSKALAETLVQLPKIPEKLNTKQQKCFFDLLEASLESSTAISSRDKRQHKRNIIRELDALNIPDSRRIADSLTDMGIYQNVGAFLSILQSPDVDWLLKIAYNIARLQGNNRNIITAVNRASKVVFALKNYARYDHLGDPQRVNIIEGIETVLELYHNQLKHGVEVHRDFAAIPEIPCFPDELIQVWTNLIHNGIQSMKNQGDLRIRVLPIEDEVLVQIEDSGQGIPVEIQERIFEPFFTTKPAGEGSGLGLDIVKKIVEKHRGRLSFISQPGQTVFTVALPMV</sequence>
<dbReference type="PROSITE" id="PS50011">
    <property type="entry name" value="PROTEIN_KINASE_DOM"/>
    <property type="match status" value="1"/>
</dbReference>
<feature type="domain" description="Protein kinase" evidence="7">
    <location>
        <begin position="9"/>
        <end position="270"/>
    </location>
</feature>
<dbReference type="Gene3D" id="3.40.50.300">
    <property type="entry name" value="P-loop containing nucleotide triphosphate hydrolases"/>
    <property type="match status" value="1"/>
</dbReference>
<dbReference type="Gene3D" id="1.10.287.130">
    <property type="match status" value="1"/>
</dbReference>
<feature type="coiled-coil region" evidence="6">
    <location>
        <begin position="1499"/>
        <end position="1533"/>
    </location>
</feature>
<evidence type="ECO:0000256" key="2">
    <source>
        <dbReference type="ARBA" id="ARBA00012438"/>
    </source>
</evidence>
<dbReference type="InterPro" id="IPR003018">
    <property type="entry name" value="GAF"/>
</dbReference>
<dbReference type="Gene3D" id="3.30.565.10">
    <property type="entry name" value="Histidine kinase-like ATPase, C-terminal domain"/>
    <property type="match status" value="1"/>
</dbReference>
<evidence type="ECO:0000259" key="8">
    <source>
        <dbReference type="PROSITE" id="PS50109"/>
    </source>
</evidence>
<dbReference type="InterPro" id="IPR005467">
    <property type="entry name" value="His_kinase_dom"/>
</dbReference>
<dbReference type="SUPFAM" id="SSF55781">
    <property type="entry name" value="GAF domain-like"/>
    <property type="match status" value="1"/>
</dbReference>
<dbReference type="InterPro" id="IPR008271">
    <property type="entry name" value="Ser/Thr_kinase_AS"/>
</dbReference>
<dbReference type="SUPFAM" id="SSF52540">
    <property type="entry name" value="P-loop containing nucleoside triphosphate hydrolases"/>
    <property type="match status" value="1"/>
</dbReference>
<dbReference type="PANTHER" id="PTHR43642">
    <property type="entry name" value="HYBRID SIGNAL TRANSDUCTION HISTIDINE KINASE G"/>
    <property type="match status" value="1"/>
</dbReference>
<evidence type="ECO:0000256" key="5">
    <source>
        <dbReference type="ARBA" id="ARBA00023012"/>
    </source>
</evidence>
<dbReference type="CDD" id="cd14014">
    <property type="entry name" value="STKc_PknB_like"/>
    <property type="match status" value="1"/>
</dbReference>
<dbReference type="EMBL" id="JAIHOM010000071">
    <property type="protein sequence ID" value="MCW6037432.1"/>
    <property type="molecule type" value="Genomic_DNA"/>
</dbReference>
<organism evidence="9 10">
    <name type="scientific">Spirulina subsalsa FACHB-351</name>
    <dbReference type="NCBI Taxonomy" id="234711"/>
    <lineage>
        <taxon>Bacteria</taxon>
        <taxon>Bacillati</taxon>
        <taxon>Cyanobacteriota</taxon>
        <taxon>Cyanophyceae</taxon>
        <taxon>Spirulinales</taxon>
        <taxon>Spirulinaceae</taxon>
        <taxon>Spirulina</taxon>
    </lineage>
</organism>
<keyword evidence="10" id="KW-1185">Reference proteome</keyword>
<accession>A0ABT3L7E6</accession>
<dbReference type="InterPro" id="IPR036890">
    <property type="entry name" value="HATPase_C_sf"/>
</dbReference>
<gene>
    <name evidence="9" type="ORF">K4A83_14290</name>
</gene>
<dbReference type="Gene3D" id="1.10.510.10">
    <property type="entry name" value="Transferase(Phosphotransferase) domain 1"/>
    <property type="match status" value="1"/>
</dbReference>
<dbReference type="InterPro" id="IPR011009">
    <property type="entry name" value="Kinase-like_dom_sf"/>
</dbReference>